<organism evidence="8 9">
    <name type="scientific">Williamsia marianensis</name>
    <dbReference type="NCBI Taxonomy" id="85044"/>
    <lineage>
        <taxon>Bacteria</taxon>
        <taxon>Bacillati</taxon>
        <taxon>Actinomycetota</taxon>
        <taxon>Actinomycetes</taxon>
        <taxon>Mycobacteriales</taxon>
        <taxon>Nocardiaceae</taxon>
        <taxon>Williamsia</taxon>
    </lineage>
</organism>
<keyword evidence="6 7" id="KW-0472">Membrane</keyword>
<evidence type="ECO:0000256" key="1">
    <source>
        <dbReference type="ARBA" id="ARBA00004651"/>
    </source>
</evidence>
<keyword evidence="3" id="KW-1003">Cell membrane</keyword>
<sequence>MGDKVEWEILRDNVVSAAAYSCVGVLLMILGFVAVDLVTPGKLRQQVWVDRNRNACILVASNTLAVAIIIVAAITASEGDLGEGLLYTLIYTVIGIFVMALTFILVDALSPGDLGQVLLDDRPHPAVWVSATVHVGAGLIIAASLL</sequence>
<dbReference type="EMBL" id="JAWLUM010000001">
    <property type="protein sequence ID" value="MDV7133680.1"/>
    <property type="molecule type" value="Genomic_DNA"/>
</dbReference>
<evidence type="ECO:0000256" key="3">
    <source>
        <dbReference type="ARBA" id="ARBA00022475"/>
    </source>
</evidence>
<keyword evidence="4 7" id="KW-0812">Transmembrane</keyword>
<evidence type="ECO:0000256" key="5">
    <source>
        <dbReference type="ARBA" id="ARBA00022989"/>
    </source>
</evidence>
<comment type="caution">
    <text evidence="8">The sequence shown here is derived from an EMBL/GenBank/DDBJ whole genome shotgun (WGS) entry which is preliminary data.</text>
</comment>
<name>A0ABU4ER10_WILMA</name>
<proteinExistence type="inferred from homology"/>
<evidence type="ECO:0000256" key="7">
    <source>
        <dbReference type="SAM" id="Phobius"/>
    </source>
</evidence>
<evidence type="ECO:0000313" key="8">
    <source>
        <dbReference type="EMBL" id="MDV7133680.1"/>
    </source>
</evidence>
<keyword evidence="9" id="KW-1185">Reference proteome</keyword>
<evidence type="ECO:0000256" key="6">
    <source>
        <dbReference type="ARBA" id="ARBA00023136"/>
    </source>
</evidence>
<dbReference type="Pfam" id="PF03994">
    <property type="entry name" value="DUF350"/>
    <property type="match status" value="1"/>
</dbReference>
<comment type="subcellular location">
    <subcellularLocation>
        <location evidence="1">Cell membrane</location>
        <topology evidence="1">Multi-pass membrane protein</topology>
    </subcellularLocation>
</comment>
<dbReference type="RefSeq" id="WP_317712697.1">
    <property type="nucleotide sequence ID" value="NZ_JAHVCV010000001.1"/>
</dbReference>
<feature type="transmembrane region" description="Helical" evidence="7">
    <location>
        <begin position="126"/>
        <end position="145"/>
    </location>
</feature>
<keyword evidence="5 7" id="KW-1133">Transmembrane helix</keyword>
<gene>
    <name evidence="8" type="ORF">R4198_08225</name>
</gene>
<protein>
    <submittedName>
        <fullName evidence="8">DUF350 domain-containing protein</fullName>
    </submittedName>
</protein>
<feature type="transmembrane region" description="Helical" evidence="7">
    <location>
        <begin position="55"/>
        <end position="74"/>
    </location>
</feature>
<evidence type="ECO:0000256" key="4">
    <source>
        <dbReference type="ARBA" id="ARBA00022692"/>
    </source>
</evidence>
<feature type="transmembrane region" description="Helical" evidence="7">
    <location>
        <begin position="86"/>
        <end position="106"/>
    </location>
</feature>
<dbReference type="InterPro" id="IPR007140">
    <property type="entry name" value="DUF350"/>
</dbReference>
<accession>A0ABU4ER10</accession>
<feature type="transmembrane region" description="Helical" evidence="7">
    <location>
        <begin position="14"/>
        <end position="35"/>
    </location>
</feature>
<dbReference type="Proteomes" id="UP001185792">
    <property type="component" value="Unassembled WGS sequence"/>
</dbReference>
<reference evidence="8 9" key="1">
    <citation type="submission" date="2023-10" db="EMBL/GenBank/DDBJ databases">
        <title>Development of a sustainable strategy for remediation of hydrocarbon-contaminated territories based on the waste exchange concept.</title>
        <authorList>
            <person name="Krivoruchko A."/>
        </authorList>
    </citation>
    <scope>NUCLEOTIDE SEQUENCE [LARGE SCALE GENOMIC DNA]</scope>
    <source>
        <strain evidence="8 9">IEGM 1236</strain>
    </source>
</reference>
<evidence type="ECO:0000313" key="9">
    <source>
        <dbReference type="Proteomes" id="UP001185792"/>
    </source>
</evidence>
<evidence type="ECO:0000256" key="2">
    <source>
        <dbReference type="ARBA" id="ARBA00005779"/>
    </source>
</evidence>
<comment type="similarity">
    <text evidence="2">Belongs to the UPF0719 family.</text>
</comment>